<evidence type="ECO:0000256" key="1">
    <source>
        <dbReference type="ARBA" id="ARBA00004141"/>
    </source>
</evidence>
<proteinExistence type="predicted"/>
<dbReference type="Pfam" id="PF04193">
    <property type="entry name" value="PQ-loop"/>
    <property type="match status" value="1"/>
</dbReference>
<accession>A9B9Q4</accession>
<feature type="transmembrane region" description="Helical" evidence="5">
    <location>
        <begin position="39"/>
        <end position="60"/>
    </location>
</feature>
<dbReference type="InterPro" id="IPR006603">
    <property type="entry name" value="PQ-loop_rpt"/>
</dbReference>
<evidence type="ECO:0000313" key="7">
    <source>
        <dbReference type="Proteomes" id="UP000000788"/>
    </source>
</evidence>
<organism evidence="6 7">
    <name type="scientific">Prochlorococcus marinus (strain MIT 9211)</name>
    <dbReference type="NCBI Taxonomy" id="93059"/>
    <lineage>
        <taxon>Bacteria</taxon>
        <taxon>Bacillati</taxon>
        <taxon>Cyanobacteriota</taxon>
        <taxon>Cyanophyceae</taxon>
        <taxon>Synechococcales</taxon>
        <taxon>Prochlorococcaceae</taxon>
        <taxon>Prochlorococcus</taxon>
    </lineage>
</organism>
<keyword evidence="4 5" id="KW-0472">Membrane</keyword>
<protein>
    <recommendedName>
        <fullName evidence="8">MtN3 and saliva related transmembrane protein</fullName>
    </recommendedName>
</protein>
<dbReference type="KEGG" id="pmj:P9211_06351"/>
<dbReference type="Gene3D" id="1.20.1280.290">
    <property type="match status" value="1"/>
</dbReference>
<dbReference type="OrthoDB" id="9814012at2"/>
<keyword evidence="7" id="KW-1185">Reference proteome</keyword>
<dbReference type="HOGENOM" id="CLU_135915_1_1_3"/>
<dbReference type="InterPro" id="IPR047662">
    <property type="entry name" value="SemiSWEET"/>
</dbReference>
<name>A9B9Q4_PROM4</name>
<evidence type="ECO:0000256" key="4">
    <source>
        <dbReference type="ARBA" id="ARBA00023136"/>
    </source>
</evidence>
<dbReference type="EMBL" id="CP000878">
    <property type="protein sequence ID" value="ABX08566.1"/>
    <property type="molecule type" value="Genomic_DNA"/>
</dbReference>
<evidence type="ECO:0000256" key="5">
    <source>
        <dbReference type="SAM" id="Phobius"/>
    </source>
</evidence>
<reference evidence="6 7" key="1">
    <citation type="journal article" date="2007" name="PLoS Genet.">
        <title>Patterns and implications of gene gain and loss in the evolution of Prochlorococcus.</title>
        <authorList>
            <person name="Kettler G.C."/>
            <person name="Martiny A.C."/>
            <person name="Huang K."/>
            <person name="Zucker J."/>
            <person name="Coleman M.L."/>
            <person name="Rodrigue S."/>
            <person name="Chen F."/>
            <person name="Lapidus A."/>
            <person name="Ferriera S."/>
            <person name="Johnson J."/>
            <person name="Steglich C."/>
            <person name="Church G.M."/>
            <person name="Richardson P."/>
            <person name="Chisholm S.W."/>
        </authorList>
    </citation>
    <scope>NUCLEOTIDE SEQUENCE [LARGE SCALE GENOMIC DNA]</scope>
    <source>
        <strain evidence="7">MIT 9211</strain>
    </source>
</reference>
<keyword evidence="2 5" id="KW-0812">Transmembrane</keyword>
<evidence type="ECO:0000256" key="2">
    <source>
        <dbReference type="ARBA" id="ARBA00022692"/>
    </source>
</evidence>
<dbReference type="eggNOG" id="COG4095">
    <property type="taxonomic scope" value="Bacteria"/>
</dbReference>
<dbReference type="NCBIfam" id="NF037968">
    <property type="entry name" value="SemiSWEET_2"/>
    <property type="match status" value="1"/>
</dbReference>
<dbReference type="AlphaFoldDB" id="A9B9Q4"/>
<keyword evidence="3 5" id="KW-1133">Transmembrane helix</keyword>
<dbReference type="Proteomes" id="UP000000788">
    <property type="component" value="Chromosome"/>
</dbReference>
<dbReference type="SMART" id="SM00679">
    <property type="entry name" value="CTNS"/>
    <property type="match status" value="1"/>
</dbReference>
<gene>
    <name evidence="6" type="ordered locus">P9211_06351</name>
</gene>
<evidence type="ECO:0000313" key="6">
    <source>
        <dbReference type="EMBL" id="ABX08566.1"/>
    </source>
</evidence>
<sequence length="94" mass="10550">MVDIVNTPNFFGFIAAALTTVAFLPQVIKTIKTKSAEDVSIVMLIMFITGVLFWILYAIQTNSLPVLIANIITCILNTTILFLKLIYKKNEHFV</sequence>
<feature type="transmembrane region" description="Helical" evidence="5">
    <location>
        <begin position="66"/>
        <end position="87"/>
    </location>
</feature>
<comment type="subcellular location">
    <subcellularLocation>
        <location evidence="1">Membrane</location>
        <topology evidence="1">Multi-pass membrane protein</topology>
    </subcellularLocation>
</comment>
<dbReference type="RefSeq" id="WP_012195188.1">
    <property type="nucleotide sequence ID" value="NC_009976.1"/>
</dbReference>
<evidence type="ECO:0000256" key="3">
    <source>
        <dbReference type="ARBA" id="ARBA00022989"/>
    </source>
</evidence>
<evidence type="ECO:0008006" key="8">
    <source>
        <dbReference type="Google" id="ProtNLM"/>
    </source>
</evidence>
<dbReference type="GO" id="GO:0051119">
    <property type="term" value="F:sugar transmembrane transporter activity"/>
    <property type="evidence" value="ECO:0007669"/>
    <property type="project" value="InterPro"/>
</dbReference>
<dbReference type="GO" id="GO:0016020">
    <property type="term" value="C:membrane"/>
    <property type="evidence" value="ECO:0007669"/>
    <property type="project" value="UniProtKB-SubCell"/>
</dbReference>
<dbReference type="STRING" id="93059.P9211_06351"/>
<feature type="transmembrane region" description="Helical" evidence="5">
    <location>
        <begin position="6"/>
        <end position="27"/>
    </location>
</feature>